<dbReference type="InterPro" id="IPR022083">
    <property type="entry name" value="KBP"/>
</dbReference>
<proteinExistence type="inferred from homology"/>
<dbReference type="AlphaFoldDB" id="A0AAJ6YF53"/>
<accession>A0AAJ6YF53</accession>
<evidence type="ECO:0000256" key="5">
    <source>
        <dbReference type="ARBA" id="ARBA00023212"/>
    </source>
</evidence>
<sequence>MENYQTIIEVIKAELKEKYIIVRKLIDEDSLNDLITEPYKSKYAAMEILKNMQTVLLNFIDNMKPQEDEMTSMLACVYLNLGIVAIETEELKAGQDYLTNCIGILNKMEIKSNTILFMINALNQLGILWSKQDQATKAKEYLECAEKEFKDYKCLKGCNFNIYSMFNIFGIKDCKDSSPIEAIEKHHTLTLYYLAQIYGSLNYFIKSAIYCHMTLNRQLEMNDFDSIDWALNAATLSQFFMEKGGFRQAKHHLAAATCILEKYESTLKNMSLKTPTEDIEILESKWENFKHRSADINRCWAKYGILLMSMSRERLIFINENGEEKYIPKSTKIRPDDKSEISQECLDSLNFKIIENDLKPIADKITDKYLLDFNDAKGVFLNVQKWLDNAQKYFTLENQASDHVQIIQDMSQLYKYLAFFEENDARQAKMHKRRVDLLENIVNQLNEKYYKSICQQIWIELGETYSEILDIKLDHLKIINERPTLHMITRINNLIKSAIKNFTKFLNSLNEFSQNKFSEDILRPALCAYFHLGRLYNKCITSNKQLQFDNAKKSLDAYTFVVNYCKNDLKAAELMSVELNICKDFVKFLPIKMNKLVHEITKE</sequence>
<dbReference type="Gene3D" id="1.25.40.10">
    <property type="entry name" value="Tetratricopeptide repeat domain"/>
    <property type="match status" value="1"/>
</dbReference>
<gene>
    <name evidence="7" type="primary">LOC105361453</name>
</gene>
<name>A0AAJ6YF53_9HYME</name>
<keyword evidence="6" id="KW-1185">Reference proteome</keyword>
<dbReference type="KEGG" id="csol:105361453"/>
<dbReference type="GO" id="GO:1990535">
    <property type="term" value="P:neuron projection maintenance"/>
    <property type="evidence" value="ECO:0007669"/>
    <property type="project" value="TreeGrafter"/>
</dbReference>
<dbReference type="Proteomes" id="UP000695007">
    <property type="component" value="Unplaced"/>
</dbReference>
<dbReference type="Pfam" id="PF12309">
    <property type="entry name" value="KBP_C"/>
    <property type="match status" value="1"/>
</dbReference>
<dbReference type="PANTHER" id="PTHR46321">
    <property type="entry name" value="KIF1-BINDING PROTEIN"/>
    <property type="match status" value="1"/>
</dbReference>
<dbReference type="GO" id="GO:0000226">
    <property type="term" value="P:microtubule cytoskeleton organization"/>
    <property type="evidence" value="ECO:0007669"/>
    <property type="project" value="TreeGrafter"/>
</dbReference>
<evidence type="ECO:0000256" key="3">
    <source>
        <dbReference type="ARBA" id="ARBA00016840"/>
    </source>
</evidence>
<evidence type="ECO:0000256" key="4">
    <source>
        <dbReference type="ARBA" id="ARBA00022490"/>
    </source>
</evidence>
<dbReference type="GO" id="GO:0021952">
    <property type="term" value="P:central nervous system projection neuron axonogenesis"/>
    <property type="evidence" value="ECO:0007669"/>
    <property type="project" value="TreeGrafter"/>
</dbReference>
<evidence type="ECO:0000256" key="1">
    <source>
        <dbReference type="ARBA" id="ARBA00004245"/>
    </source>
</evidence>
<keyword evidence="4" id="KW-0963">Cytoplasm</keyword>
<dbReference type="PANTHER" id="PTHR46321:SF1">
    <property type="entry name" value="KIF-BINDING PROTEIN"/>
    <property type="match status" value="1"/>
</dbReference>
<protein>
    <recommendedName>
        <fullName evidence="3">KIF-binding protein</fullName>
    </recommendedName>
</protein>
<evidence type="ECO:0000256" key="2">
    <source>
        <dbReference type="ARBA" id="ARBA00010305"/>
    </source>
</evidence>
<evidence type="ECO:0000313" key="7">
    <source>
        <dbReference type="RefSeq" id="XP_011496932.1"/>
    </source>
</evidence>
<comment type="similarity">
    <text evidence="2">Belongs to the KIF-binding protein family.</text>
</comment>
<dbReference type="InterPro" id="IPR011990">
    <property type="entry name" value="TPR-like_helical_dom_sf"/>
</dbReference>
<reference evidence="7" key="1">
    <citation type="submission" date="2025-08" db="UniProtKB">
        <authorList>
            <consortium name="RefSeq"/>
        </authorList>
    </citation>
    <scope>IDENTIFICATION</scope>
</reference>
<dbReference type="GeneID" id="105361453"/>
<dbReference type="GO" id="GO:0005856">
    <property type="term" value="C:cytoskeleton"/>
    <property type="evidence" value="ECO:0007669"/>
    <property type="project" value="UniProtKB-SubCell"/>
</dbReference>
<comment type="subcellular location">
    <subcellularLocation>
        <location evidence="1">Cytoplasm</location>
        <location evidence="1">Cytoskeleton</location>
    </subcellularLocation>
</comment>
<evidence type="ECO:0000313" key="6">
    <source>
        <dbReference type="Proteomes" id="UP000695007"/>
    </source>
</evidence>
<keyword evidence="5" id="KW-0206">Cytoskeleton</keyword>
<dbReference type="RefSeq" id="XP_011496932.1">
    <property type="nucleotide sequence ID" value="XM_011498630.1"/>
</dbReference>
<organism evidence="6 7">
    <name type="scientific">Ceratosolen solmsi marchali</name>
    <dbReference type="NCBI Taxonomy" id="326594"/>
    <lineage>
        <taxon>Eukaryota</taxon>
        <taxon>Metazoa</taxon>
        <taxon>Ecdysozoa</taxon>
        <taxon>Arthropoda</taxon>
        <taxon>Hexapoda</taxon>
        <taxon>Insecta</taxon>
        <taxon>Pterygota</taxon>
        <taxon>Neoptera</taxon>
        <taxon>Endopterygota</taxon>
        <taxon>Hymenoptera</taxon>
        <taxon>Apocrita</taxon>
        <taxon>Proctotrupomorpha</taxon>
        <taxon>Chalcidoidea</taxon>
        <taxon>Agaonidae</taxon>
        <taxon>Agaoninae</taxon>
        <taxon>Ceratosolen</taxon>
    </lineage>
</organism>